<comment type="subcellular location">
    <subcellularLocation>
        <location evidence="2">Cell membrane</location>
        <topology evidence="2">Lipid-anchor</topology>
        <topology evidence="2">GPI-anchor</topology>
    </subcellularLocation>
</comment>
<dbReference type="EMBL" id="JACSDY010000008">
    <property type="protein sequence ID" value="KAF7421457.1"/>
    <property type="molecule type" value="Genomic_DNA"/>
</dbReference>
<evidence type="ECO:0000256" key="9">
    <source>
        <dbReference type="ARBA" id="ARBA00023049"/>
    </source>
</evidence>
<evidence type="ECO:0000256" key="11">
    <source>
        <dbReference type="SAM" id="SignalP"/>
    </source>
</evidence>
<keyword evidence="4" id="KW-0472">Membrane</keyword>
<dbReference type="SUPFAM" id="SSF63737">
    <property type="entry name" value="Leukotriene A4 hydrolase N-terminal domain"/>
    <property type="match status" value="1"/>
</dbReference>
<reference evidence="15" key="1">
    <citation type="journal article" date="2020" name="G3 (Bethesda)">
        <title>High-Quality Assemblies for Three Invasive Social Wasps from the &lt;i&gt;Vespula&lt;/i&gt; Genus.</title>
        <authorList>
            <person name="Harrop T.W.R."/>
            <person name="Guhlin J."/>
            <person name="McLaughlin G.M."/>
            <person name="Permina E."/>
            <person name="Stockwell P."/>
            <person name="Gilligan J."/>
            <person name="Le Lec M.F."/>
            <person name="Gruber M.A.M."/>
            <person name="Quinn O."/>
            <person name="Lovegrove M."/>
            <person name="Duncan E.J."/>
            <person name="Remnant E.J."/>
            <person name="Van Eeckhoven J."/>
            <person name="Graham B."/>
            <person name="Knapp R.A."/>
            <person name="Langford K.W."/>
            <person name="Kronenberg Z."/>
            <person name="Press M.O."/>
            <person name="Eacker S.M."/>
            <person name="Wilson-Rankin E.E."/>
            <person name="Purcell J."/>
            <person name="Lester P.J."/>
            <person name="Dearden P.K."/>
        </authorList>
    </citation>
    <scope>NUCLEOTIDE SEQUENCE</scope>
    <source>
        <strain evidence="15">Volc-1</strain>
    </source>
</reference>
<dbReference type="Gene3D" id="1.25.50.20">
    <property type="match status" value="1"/>
</dbReference>
<evidence type="ECO:0000313" key="16">
    <source>
        <dbReference type="Proteomes" id="UP000600918"/>
    </source>
</evidence>
<comment type="cofactor">
    <cofactor evidence="1">
        <name>Zn(2+)</name>
        <dbReference type="ChEBI" id="CHEBI:29105"/>
    </cofactor>
</comment>
<dbReference type="InterPro" id="IPR001930">
    <property type="entry name" value="Peptidase_M1"/>
</dbReference>
<dbReference type="PRINTS" id="PR00756">
    <property type="entry name" value="ALADIPTASE"/>
</dbReference>
<dbReference type="InterPro" id="IPR014782">
    <property type="entry name" value="Peptidase_M1_dom"/>
</dbReference>
<dbReference type="GO" id="GO:0005737">
    <property type="term" value="C:cytoplasm"/>
    <property type="evidence" value="ECO:0007669"/>
    <property type="project" value="TreeGrafter"/>
</dbReference>
<feature type="domain" description="ERAP1-like C-terminal" evidence="13">
    <location>
        <begin position="592"/>
        <end position="922"/>
    </location>
</feature>
<evidence type="ECO:0000256" key="1">
    <source>
        <dbReference type="ARBA" id="ARBA00001947"/>
    </source>
</evidence>
<evidence type="ECO:0000256" key="8">
    <source>
        <dbReference type="ARBA" id="ARBA00022833"/>
    </source>
</evidence>
<dbReference type="Pfam" id="PF01433">
    <property type="entry name" value="Peptidase_M1"/>
    <property type="match status" value="1"/>
</dbReference>
<dbReference type="GO" id="GO:0008270">
    <property type="term" value="F:zinc ion binding"/>
    <property type="evidence" value="ECO:0007669"/>
    <property type="project" value="InterPro"/>
</dbReference>
<evidence type="ECO:0000256" key="3">
    <source>
        <dbReference type="ARBA" id="ARBA00010136"/>
    </source>
</evidence>
<dbReference type="PANTHER" id="PTHR11533:SF18">
    <property type="entry name" value="FI02158P"/>
    <property type="match status" value="1"/>
</dbReference>
<dbReference type="Proteomes" id="UP000600918">
    <property type="component" value="Unassembled WGS sequence"/>
</dbReference>
<accession>A0A834U8A6</accession>
<evidence type="ECO:0000313" key="15">
    <source>
        <dbReference type="EMBL" id="KAF7421457.1"/>
    </source>
</evidence>
<dbReference type="Pfam" id="PF17900">
    <property type="entry name" value="Peptidase_M1_N"/>
    <property type="match status" value="1"/>
</dbReference>
<evidence type="ECO:0000256" key="5">
    <source>
        <dbReference type="ARBA" id="ARBA00022670"/>
    </source>
</evidence>
<sequence length="991" mass="115003">MWKKTIIAGIFLVSILSKEGKSSNIVPYKWKRSIDLNDIYHYTGHQHRLSEKVIPSSYHLEIEPLMDEGKFKGRVKINVTCMDMLDRITVNAHPDLQISNDVRIRELKSEETENDGPPPLEINVAKTELPTWKKFWYVIHLEQMLKEGDRIELDINYTGNLTTNETSGFFRNEYVDSEGQTHQFVATYLRLNHAQKMFPCLVDPQYKATFKLSVKHPKTMIARSNTPIERSTEVPDEPNMIWNHFVQTPEISVYQLALVVSNFESIVPTQEIDEVNGTKLEIRIWARRDYLDSLKDVPDKIVKIMNYLQNYFNCSIGLTKLDIMAIPMFNAIKASDSWGLMFFKESELSSPLIWNTAYELIYQWIGQYITPYFWNYAPVSKILNSFLASLTTVDINPDEMEGKWPMTILYSLYYEFGKTVPFSRVAGIRYEATAAKAELVFRMFNYTLGKDVFREGVRNFIQQQWDKKTPRVFVSEDIYTRLDEAAAGTADLPQGLTILSVSTAWINQDRLPLVTVIRDYESGDIILSQKVYMREPPPVPNNKAPIQWDIPIVMLSENELDFSQTKPSVWLTKQNNEPRNLTIKDIASKDHFIIVNPEEIGMFPVNYDSCNWKMLSQFLRGPNRETIPVLTRAKLLHDSWNLAYAGELCFGIALNMTLFLREETSLVVWEPVFTMIDHVGKRIEGSDVYIKFEAYIRSLLKPLYEKLGGKPRLCEPSWRVHIRGLAKNFLCRAGYEPCVKEAREQYSKWLMETEPDKGNPVANEFICPVYKWGTIDEWEFGLQRVINFPQNSLERKQNERTYLLKTLAGCPKDTYKIQRLLNITILDQNDNFTDSDIQLIFNMLTGGVAGYTTLFNFLTEHWDTIKERFENRKYLWDGIVNSATSSFKTQEGYDMVYELYQTRRDQLESASGIIQEALENIDQEVSWREENLPIIEAWLDENLSKEQLQDIEVATDYTTTTTVTPIAGAQRRYMTLGIPQASLHRVPNTRY</sequence>
<dbReference type="FunFam" id="1.25.50.20:FF:000005">
    <property type="entry name" value="Aminopeptidase N-like protein"/>
    <property type="match status" value="1"/>
</dbReference>
<evidence type="ECO:0000256" key="6">
    <source>
        <dbReference type="ARBA" id="ARBA00022723"/>
    </source>
</evidence>
<dbReference type="InterPro" id="IPR027268">
    <property type="entry name" value="Peptidase_M4/M1_CTD_sf"/>
</dbReference>
<dbReference type="GO" id="GO:0006508">
    <property type="term" value="P:proteolysis"/>
    <property type="evidence" value="ECO:0007669"/>
    <property type="project" value="UniProtKB-KW"/>
</dbReference>
<dbReference type="Gene3D" id="1.10.390.10">
    <property type="entry name" value="Neutral Protease Domain 2"/>
    <property type="match status" value="1"/>
</dbReference>
<protein>
    <recommendedName>
        <fullName evidence="17">Aminopeptidase</fullName>
    </recommendedName>
</protein>
<feature type="signal peptide" evidence="11">
    <location>
        <begin position="1"/>
        <end position="22"/>
    </location>
</feature>
<evidence type="ECO:0008006" key="17">
    <source>
        <dbReference type="Google" id="ProtNLM"/>
    </source>
</evidence>
<dbReference type="SUPFAM" id="SSF55486">
    <property type="entry name" value="Metalloproteases ('zincins'), catalytic domain"/>
    <property type="match status" value="1"/>
</dbReference>
<dbReference type="InterPro" id="IPR024571">
    <property type="entry name" value="ERAP1-like_C_dom"/>
</dbReference>
<evidence type="ECO:0000256" key="4">
    <source>
        <dbReference type="ARBA" id="ARBA00022622"/>
    </source>
</evidence>
<comment type="similarity">
    <text evidence="3">Belongs to the peptidase M1 family.</text>
</comment>
<keyword evidence="16" id="KW-1185">Reference proteome</keyword>
<dbReference type="Gene3D" id="2.60.40.1730">
    <property type="entry name" value="tricorn interacting facor f3 domain"/>
    <property type="match status" value="1"/>
</dbReference>
<feature type="domain" description="Peptidase M1 membrane alanine aminopeptidase" evidence="12">
    <location>
        <begin position="300"/>
        <end position="399"/>
    </location>
</feature>
<dbReference type="InterPro" id="IPR042097">
    <property type="entry name" value="Aminopeptidase_N-like_N_sf"/>
</dbReference>
<keyword evidence="10" id="KW-0449">Lipoprotein</keyword>
<dbReference type="PANTHER" id="PTHR11533">
    <property type="entry name" value="PROTEASE M1 ZINC METALLOPROTEASE"/>
    <property type="match status" value="1"/>
</dbReference>
<dbReference type="AlphaFoldDB" id="A0A834U8A6"/>
<evidence type="ECO:0000256" key="2">
    <source>
        <dbReference type="ARBA" id="ARBA00004609"/>
    </source>
</evidence>
<keyword evidence="7" id="KW-0378">Hydrolase</keyword>
<feature type="chain" id="PRO_5032343705" description="Aminopeptidase" evidence="11">
    <location>
        <begin position="23"/>
        <end position="991"/>
    </location>
</feature>
<dbReference type="InterPro" id="IPR045357">
    <property type="entry name" value="Aminopeptidase_N-like_N"/>
</dbReference>
<dbReference type="Gene3D" id="2.60.40.1910">
    <property type="match status" value="1"/>
</dbReference>
<evidence type="ECO:0000259" key="14">
    <source>
        <dbReference type="Pfam" id="PF17900"/>
    </source>
</evidence>
<name>A0A834U8A6_VESPE</name>
<dbReference type="GO" id="GO:0098552">
    <property type="term" value="C:side of membrane"/>
    <property type="evidence" value="ECO:0007669"/>
    <property type="project" value="UniProtKB-KW"/>
</dbReference>
<keyword evidence="5" id="KW-0645">Protease</keyword>
<keyword evidence="9" id="KW-0482">Metalloprotease</keyword>
<dbReference type="GO" id="GO:0008237">
    <property type="term" value="F:metallopeptidase activity"/>
    <property type="evidence" value="ECO:0007669"/>
    <property type="project" value="UniProtKB-KW"/>
</dbReference>
<gene>
    <name evidence="15" type="ORF">H0235_009293</name>
</gene>
<comment type="caution">
    <text evidence="15">The sequence shown here is derived from an EMBL/GenBank/DDBJ whole genome shotgun (WGS) entry which is preliminary data.</text>
</comment>
<dbReference type="GO" id="GO:0005615">
    <property type="term" value="C:extracellular space"/>
    <property type="evidence" value="ECO:0007669"/>
    <property type="project" value="TreeGrafter"/>
</dbReference>
<dbReference type="Pfam" id="PF11838">
    <property type="entry name" value="ERAP1_C"/>
    <property type="match status" value="1"/>
</dbReference>
<evidence type="ECO:0000259" key="12">
    <source>
        <dbReference type="Pfam" id="PF01433"/>
    </source>
</evidence>
<proteinExistence type="inferred from homology"/>
<keyword evidence="8" id="KW-0862">Zinc</keyword>
<evidence type="ECO:0000259" key="13">
    <source>
        <dbReference type="Pfam" id="PF11838"/>
    </source>
</evidence>
<dbReference type="GO" id="GO:0005886">
    <property type="term" value="C:plasma membrane"/>
    <property type="evidence" value="ECO:0007669"/>
    <property type="project" value="UniProtKB-SubCell"/>
</dbReference>
<keyword evidence="6" id="KW-0479">Metal-binding</keyword>
<keyword evidence="11" id="KW-0732">Signal</keyword>
<dbReference type="InterPro" id="IPR050344">
    <property type="entry name" value="Peptidase_M1_aminopeptidases"/>
</dbReference>
<evidence type="ECO:0000256" key="10">
    <source>
        <dbReference type="ARBA" id="ARBA00023288"/>
    </source>
</evidence>
<keyword evidence="4" id="KW-0325">Glycoprotein</keyword>
<organism evidence="15 16">
    <name type="scientific">Vespula pensylvanica</name>
    <name type="common">Western yellow jacket</name>
    <name type="synonym">Wasp</name>
    <dbReference type="NCBI Taxonomy" id="30213"/>
    <lineage>
        <taxon>Eukaryota</taxon>
        <taxon>Metazoa</taxon>
        <taxon>Ecdysozoa</taxon>
        <taxon>Arthropoda</taxon>
        <taxon>Hexapoda</taxon>
        <taxon>Insecta</taxon>
        <taxon>Pterygota</taxon>
        <taxon>Neoptera</taxon>
        <taxon>Endopterygota</taxon>
        <taxon>Hymenoptera</taxon>
        <taxon>Apocrita</taxon>
        <taxon>Aculeata</taxon>
        <taxon>Vespoidea</taxon>
        <taxon>Vespidae</taxon>
        <taxon>Vespinae</taxon>
        <taxon>Vespula</taxon>
    </lineage>
</organism>
<feature type="domain" description="Aminopeptidase N-like N-terminal" evidence="14">
    <location>
        <begin position="55"/>
        <end position="254"/>
    </location>
</feature>
<keyword evidence="4" id="KW-0336">GPI-anchor</keyword>
<evidence type="ECO:0000256" key="7">
    <source>
        <dbReference type="ARBA" id="ARBA00022801"/>
    </source>
</evidence>